<sequence length="151" mass="16975">MTILQANRVAAMERTLGLFRNSSFNLIRRRFSASSTTPTSRITATSSTILNNKPKRKKKKKNLFEVAQFLPNWGIGYQMAKTHWVGISYQITKVNLYKDGRHGKAWGIVHKEGMPAADAPKKISGVHKRCWSYIPTKKTVESTPNAEVLAA</sequence>
<organism evidence="1 2">
    <name type="scientific">Aquilegia coerulea</name>
    <name type="common">Rocky mountain columbine</name>
    <dbReference type="NCBI Taxonomy" id="218851"/>
    <lineage>
        <taxon>Eukaryota</taxon>
        <taxon>Viridiplantae</taxon>
        <taxon>Streptophyta</taxon>
        <taxon>Embryophyta</taxon>
        <taxon>Tracheophyta</taxon>
        <taxon>Spermatophyta</taxon>
        <taxon>Magnoliopsida</taxon>
        <taxon>Ranunculales</taxon>
        <taxon>Ranunculaceae</taxon>
        <taxon>Thalictroideae</taxon>
        <taxon>Aquilegia</taxon>
    </lineage>
</organism>
<dbReference type="STRING" id="218851.A0A2G5CLB8"/>
<dbReference type="OrthoDB" id="16434at2759"/>
<dbReference type="Pfam" id="PF16053">
    <property type="entry name" value="MRP-S34"/>
    <property type="match status" value="1"/>
</dbReference>
<keyword evidence="2" id="KW-1185">Reference proteome</keyword>
<accession>A0A2G5CLB8</accession>
<dbReference type="InParanoid" id="A0A2G5CLB8"/>
<evidence type="ECO:0008006" key="3">
    <source>
        <dbReference type="Google" id="ProtNLM"/>
    </source>
</evidence>
<dbReference type="InterPro" id="IPR032053">
    <property type="entry name" value="Ribosomal_mS34"/>
</dbReference>
<gene>
    <name evidence="1" type="ORF">AQUCO_04500009v1</name>
</gene>
<dbReference type="GO" id="GO:0003735">
    <property type="term" value="F:structural constituent of ribosome"/>
    <property type="evidence" value="ECO:0007669"/>
    <property type="project" value="InterPro"/>
</dbReference>
<dbReference type="Proteomes" id="UP000230069">
    <property type="component" value="Unassembled WGS sequence"/>
</dbReference>
<evidence type="ECO:0000313" key="1">
    <source>
        <dbReference type="EMBL" id="PIA32112.1"/>
    </source>
</evidence>
<dbReference type="PANTHER" id="PTHR35316:SF1">
    <property type="entry name" value="28S RIBOSOMAL S34 PROTEIN"/>
    <property type="match status" value="1"/>
</dbReference>
<proteinExistence type="predicted"/>
<dbReference type="EMBL" id="KZ305062">
    <property type="protein sequence ID" value="PIA32112.1"/>
    <property type="molecule type" value="Genomic_DNA"/>
</dbReference>
<evidence type="ECO:0000313" key="2">
    <source>
        <dbReference type="Proteomes" id="UP000230069"/>
    </source>
</evidence>
<dbReference type="PANTHER" id="PTHR35316">
    <property type="entry name" value="28S RIBOSOMAL S34 PROTEIN"/>
    <property type="match status" value="1"/>
</dbReference>
<dbReference type="AlphaFoldDB" id="A0A2G5CLB8"/>
<dbReference type="FunCoup" id="A0A2G5CLB8">
    <property type="interactions" value="977"/>
</dbReference>
<reference evidence="1 2" key="1">
    <citation type="submission" date="2017-09" db="EMBL/GenBank/DDBJ databases">
        <title>WGS assembly of Aquilegia coerulea Goldsmith.</title>
        <authorList>
            <person name="Hodges S."/>
            <person name="Kramer E."/>
            <person name="Nordborg M."/>
            <person name="Tomkins J."/>
            <person name="Borevitz J."/>
            <person name="Derieg N."/>
            <person name="Yan J."/>
            <person name="Mihaltcheva S."/>
            <person name="Hayes R.D."/>
            <person name="Rokhsar D."/>
        </authorList>
    </citation>
    <scope>NUCLEOTIDE SEQUENCE [LARGE SCALE GENOMIC DNA]</scope>
    <source>
        <strain evidence="2">cv. Goldsmith</strain>
    </source>
</reference>
<protein>
    <recommendedName>
        <fullName evidence="3">Mitochondrial 28S ribosomal protein S34</fullName>
    </recommendedName>
</protein>
<dbReference type="GO" id="GO:0005739">
    <property type="term" value="C:mitochondrion"/>
    <property type="evidence" value="ECO:0007669"/>
    <property type="project" value="InterPro"/>
</dbReference>
<name>A0A2G5CLB8_AQUCA</name>